<dbReference type="GO" id="GO:0051781">
    <property type="term" value="P:positive regulation of cell division"/>
    <property type="evidence" value="ECO:0007669"/>
    <property type="project" value="UniProtKB-KW"/>
</dbReference>
<dbReference type="GO" id="GO:0070851">
    <property type="term" value="F:growth factor receptor binding"/>
    <property type="evidence" value="ECO:0007669"/>
    <property type="project" value="TreeGrafter"/>
</dbReference>
<dbReference type="PANTHER" id="PTHR11633:SF1">
    <property type="entry name" value="LD28763P"/>
    <property type="match status" value="1"/>
</dbReference>
<dbReference type="OrthoDB" id="6370328at2759"/>
<dbReference type="SMART" id="SM00141">
    <property type="entry name" value="PDGF"/>
    <property type="match status" value="1"/>
</dbReference>
<sequence length="180" mass="20896">MEFCSLISWYFSICWLISYHVKLGLSSTNSFVDLNDSKPFYHKKRVLNMINFYRRRKTAKQLEEKDNDSTNKVKKIKSKDMIPIAYQIPKCEPRSTIISIDKAQTSEGYTLFPHCIMADRCGGCCREGNMDCVADELKTKSVYVYKVAKGFTADKITSLQKVDYINHESCKCKHKLYINQ</sequence>
<reference evidence="7" key="1">
    <citation type="submission" date="2021-01" db="UniProtKB">
        <authorList>
            <consortium name="EnsemblMetazoa"/>
        </authorList>
    </citation>
    <scope>IDENTIFICATION</scope>
</reference>
<dbReference type="PANTHER" id="PTHR11633">
    <property type="entry name" value="PLATELET-DERIVED GROWTH FACTOR"/>
    <property type="match status" value="1"/>
</dbReference>
<dbReference type="GO" id="GO:0016020">
    <property type="term" value="C:membrane"/>
    <property type="evidence" value="ECO:0007669"/>
    <property type="project" value="InterPro"/>
</dbReference>
<keyword evidence="8" id="KW-1185">Reference proteome</keyword>
<feature type="domain" description="Platelet-derived growth factor (PDGF) family profile" evidence="6">
    <location>
        <begin position="74"/>
        <end position="177"/>
    </location>
</feature>
<dbReference type="PROSITE" id="PS50278">
    <property type="entry name" value="PDGF_2"/>
    <property type="match status" value="1"/>
</dbReference>
<keyword evidence="5" id="KW-0732">Signal</keyword>
<evidence type="ECO:0000256" key="5">
    <source>
        <dbReference type="SAM" id="SignalP"/>
    </source>
</evidence>
<evidence type="ECO:0000313" key="8">
    <source>
        <dbReference type="Proteomes" id="UP000594262"/>
    </source>
</evidence>
<evidence type="ECO:0000256" key="2">
    <source>
        <dbReference type="ARBA" id="ARBA00023030"/>
    </source>
</evidence>
<evidence type="ECO:0000259" key="6">
    <source>
        <dbReference type="PROSITE" id="PS50278"/>
    </source>
</evidence>
<dbReference type="AlphaFoldDB" id="A0A7M5UY54"/>
<protein>
    <recommendedName>
        <fullName evidence="6">Platelet-derived growth factor (PDGF) family profile domain-containing protein</fullName>
    </recommendedName>
</protein>
<name>A0A7M5UY54_9CNID</name>
<feature type="chain" id="PRO_5029757807" description="Platelet-derived growth factor (PDGF) family profile domain-containing protein" evidence="5">
    <location>
        <begin position="27"/>
        <end position="180"/>
    </location>
</feature>
<organism evidence="7 8">
    <name type="scientific">Clytia hemisphaerica</name>
    <dbReference type="NCBI Taxonomy" id="252671"/>
    <lineage>
        <taxon>Eukaryota</taxon>
        <taxon>Metazoa</taxon>
        <taxon>Cnidaria</taxon>
        <taxon>Hydrozoa</taxon>
        <taxon>Hydroidolina</taxon>
        <taxon>Leptothecata</taxon>
        <taxon>Obeliida</taxon>
        <taxon>Clytiidae</taxon>
        <taxon>Clytia</taxon>
    </lineage>
</organism>
<dbReference type="GO" id="GO:0008284">
    <property type="term" value="P:positive regulation of cell population proliferation"/>
    <property type="evidence" value="ECO:0007669"/>
    <property type="project" value="TreeGrafter"/>
</dbReference>
<keyword evidence="2 4" id="KW-0339">Growth factor</keyword>
<keyword evidence="3" id="KW-0497">Mitogen</keyword>
<dbReference type="Gene3D" id="2.10.90.10">
    <property type="entry name" value="Cystine-knot cytokines"/>
    <property type="match status" value="1"/>
</dbReference>
<evidence type="ECO:0000313" key="7">
    <source>
        <dbReference type="EnsemblMetazoa" id="CLYHEMP007852.1"/>
    </source>
</evidence>
<feature type="signal peptide" evidence="5">
    <location>
        <begin position="1"/>
        <end position="26"/>
    </location>
</feature>
<accession>A0A7M5UY54</accession>
<evidence type="ECO:0000256" key="3">
    <source>
        <dbReference type="ARBA" id="ARBA00023246"/>
    </source>
</evidence>
<dbReference type="SUPFAM" id="SSF57501">
    <property type="entry name" value="Cystine-knot cytokines"/>
    <property type="match status" value="1"/>
</dbReference>
<dbReference type="Pfam" id="PF00341">
    <property type="entry name" value="PDGF"/>
    <property type="match status" value="1"/>
</dbReference>
<evidence type="ECO:0000256" key="4">
    <source>
        <dbReference type="RuleBase" id="RU003818"/>
    </source>
</evidence>
<dbReference type="GO" id="GO:0005615">
    <property type="term" value="C:extracellular space"/>
    <property type="evidence" value="ECO:0007669"/>
    <property type="project" value="TreeGrafter"/>
</dbReference>
<dbReference type="InterPro" id="IPR000072">
    <property type="entry name" value="PDGF/VEGF_dom"/>
</dbReference>
<comment type="similarity">
    <text evidence="1 4">Belongs to the PDGF/VEGF growth factor family.</text>
</comment>
<dbReference type="GO" id="GO:0008083">
    <property type="term" value="F:growth factor activity"/>
    <property type="evidence" value="ECO:0007669"/>
    <property type="project" value="UniProtKB-KW"/>
</dbReference>
<dbReference type="InterPro" id="IPR029034">
    <property type="entry name" value="Cystine-knot_cytokine"/>
</dbReference>
<dbReference type="EnsemblMetazoa" id="CLYHEMT007852.1">
    <property type="protein sequence ID" value="CLYHEMP007852.1"/>
    <property type="gene ID" value="CLYHEMG007852"/>
</dbReference>
<dbReference type="Proteomes" id="UP000594262">
    <property type="component" value="Unplaced"/>
</dbReference>
<evidence type="ECO:0000256" key="1">
    <source>
        <dbReference type="ARBA" id="ARBA00006686"/>
    </source>
</evidence>
<proteinExistence type="inferred from homology"/>